<reference evidence="6 7" key="1">
    <citation type="journal article" date="2023" name="Commun. Biol.">
        <title>Genome analysis of Parmales, the sister group of diatoms, reveals the evolutionary specialization of diatoms from phago-mixotrophs to photoautotrophs.</title>
        <authorList>
            <person name="Ban H."/>
            <person name="Sato S."/>
            <person name="Yoshikawa S."/>
            <person name="Yamada K."/>
            <person name="Nakamura Y."/>
            <person name="Ichinomiya M."/>
            <person name="Sato N."/>
            <person name="Blanc-Mathieu R."/>
            <person name="Endo H."/>
            <person name="Kuwata A."/>
            <person name="Ogata H."/>
        </authorList>
    </citation>
    <scope>NUCLEOTIDE SEQUENCE [LARGE SCALE GENOMIC DNA]</scope>
</reference>
<feature type="non-terminal residue" evidence="6">
    <location>
        <position position="1"/>
    </location>
</feature>
<evidence type="ECO:0000256" key="1">
    <source>
        <dbReference type="ARBA" id="ARBA00023054"/>
    </source>
</evidence>
<dbReference type="PANTHER" id="PTHR47968">
    <property type="entry name" value="CENTROMERE PROTEIN E"/>
    <property type="match status" value="1"/>
</dbReference>
<evidence type="ECO:0000313" key="6">
    <source>
        <dbReference type="EMBL" id="GMI35914.1"/>
    </source>
</evidence>
<dbReference type="Pfam" id="PF00225">
    <property type="entry name" value="Kinesin"/>
    <property type="match status" value="2"/>
</dbReference>
<protein>
    <recommendedName>
        <fullName evidence="5">Kinesin motor domain-containing protein</fullName>
    </recommendedName>
</protein>
<dbReference type="InterPro" id="IPR027640">
    <property type="entry name" value="Kinesin-like_fam"/>
</dbReference>
<comment type="similarity">
    <text evidence="3">Belongs to the TRAFAC class myosin-kinesin ATPase superfamily. Kinesin family.</text>
</comment>
<dbReference type="InterPro" id="IPR027417">
    <property type="entry name" value="P-loop_NTPase"/>
</dbReference>
<keyword evidence="7" id="KW-1185">Reference proteome</keyword>
<keyword evidence="3" id="KW-0067">ATP-binding</keyword>
<comment type="caution">
    <text evidence="6">The sequence shown here is derived from an EMBL/GenBank/DDBJ whole genome shotgun (WGS) entry which is preliminary data.</text>
</comment>
<dbReference type="EMBL" id="BRYB01003393">
    <property type="protein sequence ID" value="GMI35914.1"/>
    <property type="molecule type" value="Genomic_DNA"/>
</dbReference>
<proteinExistence type="inferred from homology"/>
<dbReference type="Gene3D" id="3.40.850.10">
    <property type="entry name" value="Kinesin motor domain"/>
    <property type="match status" value="2"/>
</dbReference>
<sequence>PPSPQRYDAVFADRSSQASVFDTTARPLITDFINGFNATCLVYGQTGSGKTYTMFGPDDAAVFGDADSRRDRTMAGIVPRAAAEIFRAIEYRKANVQLDLDMTLTVSYVEIYGDEVSDLLSSGQRCGQSKVAAQRYVLSGAAERVVNSMEDVRKVLELGEGEKRRAATAMNERSSRAHCLFVVGLEQRNVANGVSCKSKLFLADLGGSEQVKKSGVAGGVSKHIQKLKDETMGEHSRGLNALKKTGGNNEEESAPAAAASTKNNYSTGFKQSDRLREAVYINLGLLALKKCVGALNDTESSSQYVPYQDSKLTMLLSSGLGGDSKTAVIVCAAQERKHASETTSAMLFASACRKIEKTARSGVNMLADLIGKLDKEIAATEIAIKAAERWEVVEETHQDTRAEEGTMESKGFGGVEIKKVTKLVGAEEERKKLDALLKERAELTGTTLESEFGGSKFGGGVGFGNADAYGFGGKGGAEDEVYRFKDDVDMDEIPDVLKKKGKVGGWSSGGADDKATLERRAKKANRAKFAYSGISA</sequence>
<keyword evidence="3" id="KW-0547">Nucleotide-binding</keyword>
<evidence type="ECO:0000313" key="7">
    <source>
        <dbReference type="Proteomes" id="UP001165060"/>
    </source>
</evidence>
<keyword evidence="2 3" id="KW-0505">Motor protein</keyword>
<evidence type="ECO:0000259" key="5">
    <source>
        <dbReference type="PROSITE" id="PS50067"/>
    </source>
</evidence>
<dbReference type="InterPro" id="IPR001752">
    <property type="entry name" value="Kinesin_motor_dom"/>
</dbReference>
<organism evidence="6 7">
    <name type="scientific">Tetraparma gracilis</name>
    <dbReference type="NCBI Taxonomy" id="2962635"/>
    <lineage>
        <taxon>Eukaryota</taxon>
        <taxon>Sar</taxon>
        <taxon>Stramenopiles</taxon>
        <taxon>Ochrophyta</taxon>
        <taxon>Bolidophyceae</taxon>
        <taxon>Parmales</taxon>
        <taxon>Triparmaceae</taxon>
        <taxon>Tetraparma</taxon>
    </lineage>
</organism>
<dbReference type="SUPFAM" id="SSF52540">
    <property type="entry name" value="P-loop containing nucleoside triphosphate hydrolases"/>
    <property type="match status" value="1"/>
</dbReference>
<feature type="region of interest" description="Disordered" evidence="4">
    <location>
        <begin position="243"/>
        <end position="265"/>
    </location>
</feature>
<evidence type="ECO:0000256" key="2">
    <source>
        <dbReference type="ARBA" id="ARBA00023175"/>
    </source>
</evidence>
<dbReference type="PRINTS" id="PR00380">
    <property type="entry name" value="KINESINHEAVY"/>
</dbReference>
<evidence type="ECO:0000256" key="3">
    <source>
        <dbReference type="PROSITE-ProRule" id="PRU00283"/>
    </source>
</evidence>
<dbReference type="Proteomes" id="UP001165060">
    <property type="component" value="Unassembled WGS sequence"/>
</dbReference>
<feature type="binding site" evidence="3">
    <location>
        <begin position="44"/>
        <end position="51"/>
    </location>
    <ligand>
        <name>ATP</name>
        <dbReference type="ChEBI" id="CHEBI:30616"/>
    </ligand>
</feature>
<accession>A0ABQ6MY02</accession>
<dbReference type="PROSITE" id="PS50067">
    <property type="entry name" value="KINESIN_MOTOR_2"/>
    <property type="match status" value="1"/>
</dbReference>
<keyword evidence="1" id="KW-0175">Coiled coil</keyword>
<dbReference type="InterPro" id="IPR036961">
    <property type="entry name" value="Kinesin_motor_dom_sf"/>
</dbReference>
<name>A0ABQ6MY02_9STRA</name>
<dbReference type="SMART" id="SM00129">
    <property type="entry name" value="KISc"/>
    <property type="match status" value="1"/>
</dbReference>
<feature type="domain" description="Kinesin motor" evidence="5">
    <location>
        <begin position="1"/>
        <end position="355"/>
    </location>
</feature>
<gene>
    <name evidence="6" type="ORF">TeGR_g14892</name>
</gene>
<evidence type="ECO:0000256" key="4">
    <source>
        <dbReference type="SAM" id="MobiDB-lite"/>
    </source>
</evidence>
<dbReference type="PANTHER" id="PTHR47968:SF75">
    <property type="entry name" value="CENTROMERE-ASSOCIATED PROTEIN E"/>
    <property type="match status" value="1"/>
</dbReference>